<sequence>MSRENFYTVPPIIVPGTQIHPSLKSLYIYVGKSLMPQFQLHKILCAAFSSTAGLLVERRHHLQSVCLQDVALVDQTDEKSDRSVLQHPPYT</sequence>
<protein>
    <submittedName>
        <fullName evidence="1">Uncharacterized protein</fullName>
    </submittedName>
</protein>
<keyword evidence="2" id="KW-1185">Reference proteome</keyword>
<organism evidence="1 2">
    <name type="scientific">Araneus ventricosus</name>
    <name type="common">Orbweaver spider</name>
    <name type="synonym">Epeira ventricosa</name>
    <dbReference type="NCBI Taxonomy" id="182803"/>
    <lineage>
        <taxon>Eukaryota</taxon>
        <taxon>Metazoa</taxon>
        <taxon>Ecdysozoa</taxon>
        <taxon>Arthropoda</taxon>
        <taxon>Chelicerata</taxon>
        <taxon>Arachnida</taxon>
        <taxon>Araneae</taxon>
        <taxon>Araneomorphae</taxon>
        <taxon>Entelegynae</taxon>
        <taxon>Araneoidea</taxon>
        <taxon>Araneidae</taxon>
        <taxon>Araneus</taxon>
    </lineage>
</organism>
<name>A0A4Y2TEB2_ARAVE</name>
<proteinExistence type="predicted"/>
<gene>
    <name evidence="1" type="ORF">AVEN_194340_1</name>
</gene>
<evidence type="ECO:0000313" key="1">
    <source>
        <dbReference type="EMBL" id="GBN98133.1"/>
    </source>
</evidence>
<dbReference type="AlphaFoldDB" id="A0A4Y2TEB2"/>
<dbReference type="OrthoDB" id="6470724at2759"/>
<accession>A0A4Y2TEB2</accession>
<reference evidence="1 2" key="1">
    <citation type="journal article" date="2019" name="Sci. Rep.">
        <title>Orb-weaving spider Araneus ventricosus genome elucidates the spidroin gene catalogue.</title>
        <authorList>
            <person name="Kono N."/>
            <person name="Nakamura H."/>
            <person name="Ohtoshi R."/>
            <person name="Moran D.A.P."/>
            <person name="Shinohara A."/>
            <person name="Yoshida Y."/>
            <person name="Fujiwara M."/>
            <person name="Mori M."/>
            <person name="Tomita M."/>
            <person name="Arakawa K."/>
        </authorList>
    </citation>
    <scope>NUCLEOTIDE SEQUENCE [LARGE SCALE GENOMIC DNA]</scope>
</reference>
<dbReference type="Proteomes" id="UP000499080">
    <property type="component" value="Unassembled WGS sequence"/>
</dbReference>
<comment type="caution">
    <text evidence="1">The sequence shown here is derived from an EMBL/GenBank/DDBJ whole genome shotgun (WGS) entry which is preliminary data.</text>
</comment>
<dbReference type="EMBL" id="BGPR01027552">
    <property type="protein sequence ID" value="GBN98133.1"/>
    <property type="molecule type" value="Genomic_DNA"/>
</dbReference>
<evidence type="ECO:0000313" key="2">
    <source>
        <dbReference type="Proteomes" id="UP000499080"/>
    </source>
</evidence>